<accession>A0A2H9TZX2</accession>
<evidence type="ECO:0000313" key="2">
    <source>
        <dbReference type="EMBL" id="PJG57347.1"/>
    </source>
</evidence>
<dbReference type="AlphaFoldDB" id="A0A2H9TZX2"/>
<organism evidence="2 3">
    <name type="scientific">Aeromonas cavernicola</name>
    <dbReference type="NCBI Taxonomy" id="1006623"/>
    <lineage>
        <taxon>Bacteria</taxon>
        <taxon>Pseudomonadati</taxon>
        <taxon>Pseudomonadota</taxon>
        <taxon>Gammaproteobacteria</taxon>
        <taxon>Aeromonadales</taxon>
        <taxon>Aeromonadaceae</taxon>
        <taxon>Aeromonas</taxon>
    </lineage>
</organism>
<feature type="region of interest" description="Disordered" evidence="1">
    <location>
        <begin position="22"/>
        <end position="80"/>
    </location>
</feature>
<feature type="non-terminal residue" evidence="2">
    <location>
        <position position="1"/>
    </location>
</feature>
<reference evidence="2 3" key="1">
    <citation type="submission" date="2017-11" db="EMBL/GenBank/DDBJ databases">
        <title>Draft genome sequence of environmental isolate Aeromonas cavernicola sp. nov. MDC 2508.</title>
        <authorList>
            <person name="Colston S.M."/>
            <person name="Navarro A."/>
            <person name="Martinez-Murcia A.J."/>
            <person name="Graf J."/>
        </authorList>
    </citation>
    <scope>NUCLEOTIDE SEQUENCE [LARGE SCALE GENOMIC DNA]</scope>
    <source>
        <strain evidence="2 3">MDC 2508</strain>
    </source>
</reference>
<feature type="compositionally biased region" description="Basic and acidic residues" evidence="1">
    <location>
        <begin position="55"/>
        <end position="73"/>
    </location>
</feature>
<evidence type="ECO:0000313" key="3">
    <source>
        <dbReference type="Proteomes" id="UP000235861"/>
    </source>
</evidence>
<dbReference type="EMBL" id="PGGC01000274">
    <property type="protein sequence ID" value="PJG57347.1"/>
    <property type="molecule type" value="Genomic_DNA"/>
</dbReference>
<sequence>EAYLAALAQQPDHHDARYNLSLLQQGPPDKPPQQRPVPLTGLRHCPDCSGQWHSDLADKQRPLGDNRQHDTKHSLAKWAG</sequence>
<protein>
    <submittedName>
        <fullName evidence="2">Uncharacterized protein</fullName>
    </submittedName>
</protein>
<comment type="caution">
    <text evidence="2">The sequence shown here is derived from an EMBL/GenBank/DDBJ whole genome shotgun (WGS) entry which is preliminary data.</text>
</comment>
<evidence type="ECO:0000256" key="1">
    <source>
        <dbReference type="SAM" id="MobiDB-lite"/>
    </source>
</evidence>
<name>A0A2H9TZX2_9GAMM</name>
<proteinExistence type="predicted"/>
<dbReference type="Proteomes" id="UP000235861">
    <property type="component" value="Unassembled WGS sequence"/>
</dbReference>
<keyword evidence="3" id="KW-1185">Reference proteome</keyword>
<gene>
    <name evidence="2" type="ORF">CUC53_18510</name>
</gene>